<dbReference type="PROSITE" id="PS50294">
    <property type="entry name" value="WD_REPEATS_REGION"/>
    <property type="match status" value="2"/>
</dbReference>
<reference evidence="11 12" key="1">
    <citation type="journal article" date="2008" name="Nature">
        <title>The Phaeodactylum genome reveals the evolutionary history of diatom genomes.</title>
        <authorList>
            <person name="Bowler C."/>
            <person name="Allen A.E."/>
            <person name="Badger J.H."/>
            <person name="Grimwood J."/>
            <person name="Jabbari K."/>
            <person name="Kuo A."/>
            <person name="Maheswari U."/>
            <person name="Martens C."/>
            <person name="Maumus F."/>
            <person name="Otillar R.P."/>
            <person name="Rayko E."/>
            <person name="Salamov A."/>
            <person name="Vandepoele K."/>
            <person name="Beszteri B."/>
            <person name="Gruber A."/>
            <person name="Heijde M."/>
            <person name="Katinka M."/>
            <person name="Mock T."/>
            <person name="Valentin K."/>
            <person name="Verret F."/>
            <person name="Berges J.A."/>
            <person name="Brownlee C."/>
            <person name="Cadoret J.P."/>
            <person name="Chiovitti A."/>
            <person name="Choi C.J."/>
            <person name="Coesel S."/>
            <person name="De Martino A."/>
            <person name="Detter J.C."/>
            <person name="Durkin C."/>
            <person name="Falciatore A."/>
            <person name="Fournet J."/>
            <person name="Haruta M."/>
            <person name="Huysman M.J."/>
            <person name="Jenkins B.D."/>
            <person name="Jiroutova K."/>
            <person name="Jorgensen R.E."/>
            <person name="Joubert Y."/>
            <person name="Kaplan A."/>
            <person name="Kroger N."/>
            <person name="Kroth P.G."/>
            <person name="La Roche J."/>
            <person name="Lindquist E."/>
            <person name="Lommer M."/>
            <person name="Martin-Jezequel V."/>
            <person name="Lopez P.J."/>
            <person name="Lucas S."/>
            <person name="Mangogna M."/>
            <person name="McGinnis K."/>
            <person name="Medlin L.K."/>
            <person name="Montsant A."/>
            <person name="Oudot-Le Secq M.P."/>
            <person name="Napoli C."/>
            <person name="Obornik M."/>
            <person name="Parker M.S."/>
            <person name="Petit J.L."/>
            <person name="Porcel B.M."/>
            <person name="Poulsen N."/>
            <person name="Robison M."/>
            <person name="Rychlewski L."/>
            <person name="Rynearson T.A."/>
            <person name="Schmutz J."/>
            <person name="Shapiro H."/>
            <person name="Siaut M."/>
            <person name="Stanley M."/>
            <person name="Sussman M.R."/>
            <person name="Taylor A.R."/>
            <person name="Vardi A."/>
            <person name="von Dassow P."/>
            <person name="Vyverman W."/>
            <person name="Willis A."/>
            <person name="Wyrwicz L.S."/>
            <person name="Rokhsar D.S."/>
            <person name="Weissenbach J."/>
            <person name="Armbrust E.V."/>
            <person name="Green B.R."/>
            <person name="Van de Peer Y."/>
            <person name="Grigoriev I.V."/>
        </authorList>
    </citation>
    <scope>NUCLEOTIDE SEQUENCE [LARGE SCALE GENOMIC DNA]</scope>
    <source>
        <strain evidence="11 12">CCAP 1055/1</strain>
    </source>
</reference>
<evidence type="ECO:0000256" key="7">
    <source>
        <dbReference type="ARBA" id="ARBA00023204"/>
    </source>
</evidence>
<evidence type="ECO:0000256" key="8">
    <source>
        <dbReference type="ARBA" id="ARBA00023242"/>
    </source>
</evidence>
<gene>
    <name evidence="11" type="ORF">PHATRDRAFT_19333</name>
</gene>
<evidence type="ECO:0000259" key="10">
    <source>
        <dbReference type="Pfam" id="PF24105"/>
    </source>
</evidence>
<dbReference type="GO" id="GO:0006281">
    <property type="term" value="P:DNA repair"/>
    <property type="evidence" value="ECO:0007669"/>
    <property type="project" value="UniProtKB-KW"/>
</dbReference>
<name>B7FVR2_PHATC</name>
<dbReference type="InterPro" id="IPR001680">
    <property type="entry name" value="WD40_rpt"/>
</dbReference>
<dbReference type="AlphaFoldDB" id="B7FVR2"/>
<reference evidence="12" key="2">
    <citation type="submission" date="2008-08" db="EMBL/GenBank/DDBJ databases">
        <authorList>
            <consortium name="Diatom Consortium"/>
            <person name="Grigoriev I."/>
            <person name="Grimwood J."/>
            <person name="Kuo A."/>
            <person name="Otillar R.P."/>
            <person name="Salamov A."/>
            <person name="Detter J.C."/>
            <person name="Lindquist E."/>
            <person name="Shapiro H."/>
            <person name="Lucas S."/>
            <person name="Glavina del Rio T."/>
            <person name="Pitluck S."/>
            <person name="Rokhsar D."/>
            <person name="Bowler C."/>
        </authorList>
    </citation>
    <scope>GENOME REANNOTATION</scope>
    <source>
        <strain evidence="12">CCAP 1055/1</strain>
    </source>
</reference>
<evidence type="ECO:0000256" key="6">
    <source>
        <dbReference type="ARBA" id="ARBA00022853"/>
    </source>
</evidence>
<evidence type="ECO:0000256" key="2">
    <source>
        <dbReference type="ARBA" id="ARBA00007306"/>
    </source>
</evidence>
<evidence type="ECO:0000256" key="3">
    <source>
        <dbReference type="ARBA" id="ARBA00022574"/>
    </source>
</evidence>
<feature type="domain" description="CAF1B/HIR1 beta-propeller" evidence="10">
    <location>
        <begin position="58"/>
        <end position="410"/>
    </location>
</feature>
<evidence type="ECO:0000256" key="4">
    <source>
        <dbReference type="ARBA" id="ARBA00022737"/>
    </source>
</evidence>
<keyword evidence="3 9" id="KW-0853">WD repeat</keyword>
<dbReference type="SMART" id="SM00320">
    <property type="entry name" value="WD40"/>
    <property type="match status" value="4"/>
</dbReference>
<keyword evidence="4" id="KW-0677">Repeat</keyword>
<dbReference type="Proteomes" id="UP000000759">
    <property type="component" value="Chromosome 5"/>
</dbReference>
<dbReference type="PROSITE" id="PS50082">
    <property type="entry name" value="WD_REPEATS_2"/>
    <property type="match status" value="2"/>
</dbReference>
<dbReference type="GeneID" id="7199765"/>
<dbReference type="EMBL" id="CM000608">
    <property type="protein sequence ID" value="EEC49447.1"/>
    <property type="molecule type" value="Genomic_DNA"/>
</dbReference>
<proteinExistence type="inferred from homology"/>
<evidence type="ECO:0000313" key="12">
    <source>
        <dbReference type="Proteomes" id="UP000000759"/>
    </source>
</evidence>
<keyword evidence="8" id="KW-0539">Nucleus</keyword>
<feature type="repeat" description="WD" evidence="9">
    <location>
        <begin position="68"/>
        <end position="101"/>
    </location>
</feature>
<dbReference type="SUPFAM" id="SSF50978">
    <property type="entry name" value="WD40 repeat-like"/>
    <property type="match status" value="1"/>
</dbReference>
<dbReference type="Gene3D" id="2.130.10.10">
    <property type="entry name" value="YVTN repeat-like/Quinoprotein amine dehydrogenase"/>
    <property type="match status" value="1"/>
</dbReference>
<evidence type="ECO:0000256" key="1">
    <source>
        <dbReference type="ARBA" id="ARBA00004123"/>
    </source>
</evidence>
<dbReference type="GO" id="GO:0006335">
    <property type="term" value="P:DNA replication-dependent chromatin assembly"/>
    <property type="evidence" value="ECO:0007669"/>
    <property type="project" value="InterPro"/>
</dbReference>
<dbReference type="RefSeq" id="XP_002178749.1">
    <property type="nucleotide sequence ID" value="XM_002178713.1"/>
</dbReference>
<dbReference type="GO" id="GO:0006334">
    <property type="term" value="P:nucleosome assembly"/>
    <property type="evidence" value="ECO:0007669"/>
    <property type="project" value="TreeGrafter"/>
</dbReference>
<keyword evidence="12" id="KW-1185">Reference proteome</keyword>
<dbReference type="STRING" id="556484.B7FVR2"/>
<dbReference type="PANTHER" id="PTHR15271:SF4">
    <property type="entry name" value="CHROMATIN ASSEMBLY FACTOR 1 SUBUNIT B"/>
    <property type="match status" value="1"/>
</dbReference>
<dbReference type="GO" id="GO:0005634">
    <property type="term" value="C:nucleus"/>
    <property type="evidence" value="ECO:0007669"/>
    <property type="project" value="UniProtKB-SubCell"/>
</dbReference>
<dbReference type="OrthoDB" id="71227at2759"/>
<keyword evidence="7" id="KW-0234">DNA repair</keyword>
<dbReference type="PaxDb" id="2850-Phatr19333"/>
<dbReference type="InterPro" id="IPR055410">
    <property type="entry name" value="Beta-prop_CAF1B_HIR1"/>
</dbReference>
<evidence type="ECO:0000256" key="9">
    <source>
        <dbReference type="PROSITE-ProRule" id="PRU00221"/>
    </source>
</evidence>
<dbReference type="InterPro" id="IPR045145">
    <property type="entry name" value="PTHR15271"/>
</dbReference>
<dbReference type="InterPro" id="IPR015943">
    <property type="entry name" value="WD40/YVTN_repeat-like_dom_sf"/>
</dbReference>
<sequence length="411" mass="45442">MVASGFVDNNVSQSCHVLATAGNDNDINLWRVSFADEEELRNTETPETPIFEHRQLEPSTSIHYICSLSRHEGPVNVVKFSPDGLHLATAGDTGTIIVWSVPVAKRGNGNGRHFWSSIAREADLHMQIVTRTGEGIADVSWSADSKRFLAGSIDHSVFSSWKIVYRNGIDHTHFVQGVAYDPLGVYLASMSSDRTVRVWTRKSPLKKNKQVLRPVNVHSSSVVPPVEQSRNTIVVKQHLFADEPTLQSFFRRLSWTTDGAFLVTPAALYHPPQASEPVYATYLYARHKLDEPYKVLAGLETPSVAVRPNPVLFQLPSGATYNEDCKENQAGMSTCNKPSTSGLPYRSIFAVLTWNTVLIYDTYHDTPLSVVKGLHYANLSDATWSDDGHVLIVSSTDGYVSVLQFALGELG</sequence>
<dbReference type="InterPro" id="IPR036322">
    <property type="entry name" value="WD40_repeat_dom_sf"/>
</dbReference>
<dbReference type="PANTHER" id="PTHR15271">
    <property type="entry name" value="CHROMATIN ASSEMBLY FACTOR 1 SUBUNIT B"/>
    <property type="match status" value="1"/>
</dbReference>
<dbReference type="InParanoid" id="B7FVR2"/>
<dbReference type="KEGG" id="pti:PHATRDRAFT_19333"/>
<keyword evidence="6" id="KW-0156">Chromatin regulator</keyword>
<comment type="subcellular location">
    <subcellularLocation>
        <location evidence="1">Nucleus</location>
    </subcellularLocation>
</comment>
<organism evidence="11 12">
    <name type="scientific">Phaeodactylum tricornutum (strain CCAP 1055/1)</name>
    <dbReference type="NCBI Taxonomy" id="556484"/>
    <lineage>
        <taxon>Eukaryota</taxon>
        <taxon>Sar</taxon>
        <taxon>Stramenopiles</taxon>
        <taxon>Ochrophyta</taxon>
        <taxon>Bacillariophyta</taxon>
        <taxon>Bacillariophyceae</taxon>
        <taxon>Bacillariophycidae</taxon>
        <taxon>Naviculales</taxon>
        <taxon>Phaeodactylaceae</taxon>
        <taxon>Phaeodactylum</taxon>
    </lineage>
</organism>
<evidence type="ECO:0000313" key="11">
    <source>
        <dbReference type="EMBL" id="EEC49447.1"/>
    </source>
</evidence>
<evidence type="ECO:0000256" key="5">
    <source>
        <dbReference type="ARBA" id="ARBA00022763"/>
    </source>
</evidence>
<dbReference type="eggNOG" id="KOG1009">
    <property type="taxonomic scope" value="Eukaryota"/>
</dbReference>
<feature type="non-terminal residue" evidence="11">
    <location>
        <position position="411"/>
    </location>
</feature>
<dbReference type="GO" id="GO:0033186">
    <property type="term" value="C:CAF-1 complex"/>
    <property type="evidence" value="ECO:0007669"/>
    <property type="project" value="TreeGrafter"/>
</dbReference>
<feature type="repeat" description="WD" evidence="9">
    <location>
        <begin position="168"/>
        <end position="199"/>
    </location>
</feature>
<accession>B7FVR2</accession>
<keyword evidence="5" id="KW-0227">DNA damage</keyword>
<dbReference type="Pfam" id="PF24105">
    <property type="entry name" value="Beta-prop_CAF1B_HIR1"/>
    <property type="match status" value="1"/>
</dbReference>
<comment type="similarity">
    <text evidence="2">Belongs to the WD repeat HIR1 family.</text>
</comment>
<protein>
    <recommendedName>
        <fullName evidence="10">CAF1B/HIR1 beta-propeller domain-containing protein</fullName>
    </recommendedName>
</protein>